<name>A0A7S1VGV0_9STRA</name>
<sequence length="112" mass="12094">MPVQNTARSSIERKSDIVAGLEASFRQAHREARQSIRHAGTESTGASARASRQNTVACSTTETSEMLRGRGRSEHADSDDYQADDDDSDCSATSTSKKRTTAPSSKLKSSRT</sequence>
<feature type="region of interest" description="Disordered" evidence="1">
    <location>
        <begin position="27"/>
        <end position="112"/>
    </location>
</feature>
<feature type="compositionally biased region" description="Basic and acidic residues" evidence="1">
    <location>
        <begin position="65"/>
        <end position="78"/>
    </location>
</feature>
<gene>
    <name evidence="2" type="ORF">GOCE00092_LOCUS21001</name>
</gene>
<reference evidence="2" key="1">
    <citation type="submission" date="2021-01" db="EMBL/GenBank/DDBJ databases">
        <authorList>
            <person name="Corre E."/>
            <person name="Pelletier E."/>
            <person name="Niang G."/>
            <person name="Scheremetjew M."/>
            <person name="Finn R."/>
            <person name="Kale V."/>
            <person name="Holt S."/>
            <person name="Cochrane G."/>
            <person name="Meng A."/>
            <person name="Brown T."/>
            <person name="Cohen L."/>
        </authorList>
    </citation>
    <scope>NUCLEOTIDE SEQUENCE</scope>
    <source>
        <strain evidence="2">CCMP 410</strain>
    </source>
</reference>
<feature type="compositionally biased region" description="Acidic residues" evidence="1">
    <location>
        <begin position="79"/>
        <end position="89"/>
    </location>
</feature>
<feature type="compositionally biased region" description="Low complexity" evidence="1">
    <location>
        <begin position="90"/>
        <end position="106"/>
    </location>
</feature>
<accession>A0A7S1VGV0</accession>
<dbReference type="AlphaFoldDB" id="A0A7S1VGV0"/>
<protein>
    <submittedName>
        <fullName evidence="2">Uncharacterized protein</fullName>
    </submittedName>
</protein>
<proteinExistence type="predicted"/>
<evidence type="ECO:0000256" key="1">
    <source>
        <dbReference type="SAM" id="MobiDB-lite"/>
    </source>
</evidence>
<feature type="compositionally biased region" description="Polar residues" evidence="1">
    <location>
        <begin position="41"/>
        <end position="64"/>
    </location>
</feature>
<dbReference type="EMBL" id="HBGK01040191">
    <property type="protein sequence ID" value="CAD9299551.1"/>
    <property type="molecule type" value="Transcribed_RNA"/>
</dbReference>
<organism evidence="2">
    <name type="scientific">Grammatophora oceanica</name>
    <dbReference type="NCBI Taxonomy" id="210454"/>
    <lineage>
        <taxon>Eukaryota</taxon>
        <taxon>Sar</taxon>
        <taxon>Stramenopiles</taxon>
        <taxon>Ochrophyta</taxon>
        <taxon>Bacillariophyta</taxon>
        <taxon>Fragilariophyceae</taxon>
        <taxon>Fragilariophycidae</taxon>
        <taxon>Rhabdonematales</taxon>
        <taxon>Grammatophoraceae</taxon>
        <taxon>Grammatophora</taxon>
    </lineage>
</organism>
<evidence type="ECO:0000313" key="2">
    <source>
        <dbReference type="EMBL" id="CAD9299551.1"/>
    </source>
</evidence>